<evidence type="ECO:0000313" key="4">
    <source>
        <dbReference type="Proteomes" id="UP000054321"/>
    </source>
</evidence>
<dbReference type="SMART" id="SM00355">
    <property type="entry name" value="ZnF_C2H2"/>
    <property type="match status" value="2"/>
</dbReference>
<dbReference type="PROSITE" id="PS00028">
    <property type="entry name" value="ZINC_FINGER_C2H2_1"/>
    <property type="match status" value="1"/>
</dbReference>
<keyword evidence="4" id="KW-1185">Reference proteome</keyword>
<feature type="compositionally biased region" description="Basic and acidic residues" evidence="1">
    <location>
        <begin position="169"/>
        <end position="183"/>
    </location>
</feature>
<dbReference type="PANTHER" id="PTHR47657:SF3">
    <property type="entry name" value="ORSELLINIC ACID_F9775 BIOSYNTHESIS CLUSTER PROTEIN D-RELATED"/>
    <property type="match status" value="1"/>
</dbReference>
<evidence type="ECO:0000259" key="2">
    <source>
        <dbReference type="PROSITE" id="PS00028"/>
    </source>
</evidence>
<sequence length="524" mass="58139">MPAIRLDSRDLLEYNSRYRVLICRECQYAIQKSALRSHLLRHRIYRGERQRLMSSIAQLDLFEPHHVPLPSPTSPPIDALQIISGYRCAATGCRNLCASLKRMRRHQTEIHGLSEPPNSSSFSLPVKLQTFFRGTKLRYFEVAAPLAADMTRAVPLATTAKGGDSDGEDERHDEKGQQEHDWDTSPPESYPADPDMDTLTYFHHFITTTSLTLPGAEPALPGTHYWQTGVVLQALHQRWLMCGLLAISACHLATLADDTKIERVHRERSAQFFSRFSAGWEERTRPDLGVVVAGVEEDAKKAGGKIRSMLRCVHWVFAESTLDQGVLSEPASPSQLQSIITIIKSFIIPDRALCPRSEQTFAHASRVLKMRSSSGAENFDASPSGDNTLPALLNHFCALPSRMAEMFGKPENVQDVLAILSAIAALVECSDTSFASDEVGAAWCGMATWLTKVPDHFNHMVSRHDPAALVVVAHWAASLVKRAENCGSWFLRGSAKTILLRIAEQLPADDQAIRCLVGSLMHEL</sequence>
<feature type="region of interest" description="Disordered" evidence="1">
    <location>
        <begin position="158"/>
        <end position="190"/>
    </location>
</feature>
<dbReference type="AlphaFoldDB" id="A0A0C3HQW7"/>
<dbReference type="Pfam" id="PF12013">
    <property type="entry name" value="OrsD"/>
    <property type="match status" value="1"/>
</dbReference>
<organism evidence="3 4">
    <name type="scientific">Oidiodendron maius (strain Zn)</name>
    <dbReference type="NCBI Taxonomy" id="913774"/>
    <lineage>
        <taxon>Eukaryota</taxon>
        <taxon>Fungi</taxon>
        <taxon>Dikarya</taxon>
        <taxon>Ascomycota</taxon>
        <taxon>Pezizomycotina</taxon>
        <taxon>Leotiomycetes</taxon>
        <taxon>Leotiomycetes incertae sedis</taxon>
        <taxon>Myxotrichaceae</taxon>
        <taxon>Oidiodendron</taxon>
    </lineage>
</organism>
<evidence type="ECO:0000256" key="1">
    <source>
        <dbReference type="SAM" id="MobiDB-lite"/>
    </source>
</evidence>
<dbReference type="InParanoid" id="A0A0C3HQW7"/>
<protein>
    <recommendedName>
        <fullName evidence="2">C2H2-type domain-containing protein</fullName>
    </recommendedName>
</protein>
<dbReference type="Proteomes" id="UP000054321">
    <property type="component" value="Unassembled WGS sequence"/>
</dbReference>
<accession>A0A0C3HQW7</accession>
<dbReference type="HOGENOM" id="CLU_024934_8_0_1"/>
<dbReference type="InterPro" id="IPR013087">
    <property type="entry name" value="Znf_C2H2_type"/>
</dbReference>
<name>A0A0C3HQW7_OIDMZ</name>
<reference evidence="4" key="2">
    <citation type="submission" date="2015-01" db="EMBL/GenBank/DDBJ databases">
        <title>Evolutionary Origins and Diversification of the Mycorrhizal Mutualists.</title>
        <authorList>
            <consortium name="DOE Joint Genome Institute"/>
            <consortium name="Mycorrhizal Genomics Consortium"/>
            <person name="Kohler A."/>
            <person name="Kuo A."/>
            <person name="Nagy L.G."/>
            <person name="Floudas D."/>
            <person name="Copeland A."/>
            <person name="Barry K.W."/>
            <person name="Cichocki N."/>
            <person name="Veneault-Fourrey C."/>
            <person name="LaButti K."/>
            <person name="Lindquist E.A."/>
            <person name="Lipzen A."/>
            <person name="Lundell T."/>
            <person name="Morin E."/>
            <person name="Murat C."/>
            <person name="Riley R."/>
            <person name="Ohm R."/>
            <person name="Sun H."/>
            <person name="Tunlid A."/>
            <person name="Henrissat B."/>
            <person name="Grigoriev I.V."/>
            <person name="Hibbett D.S."/>
            <person name="Martin F."/>
        </authorList>
    </citation>
    <scope>NUCLEOTIDE SEQUENCE [LARGE SCALE GENOMIC DNA]</scope>
    <source>
        <strain evidence="4">Zn</strain>
    </source>
</reference>
<dbReference type="InterPro" id="IPR022698">
    <property type="entry name" value="OrsD"/>
</dbReference>
<reference evidence="3 4" key="1">
    <citation type="submission" date="2014-04" db="EMBL/GenBank/DDBJ databases">
        <authorList>
            <consortium name="DOE Joint Genome Institute"/>
            <person name="Kuo A."/>
            <person name="Martino E."/>
            <person name="Perotto S."/>
            <person name="Kohler A."/>
            <person name="Nagy L.G."/>
            <person name="Floudas D."/>
            <person name="Copeland A."/>
            <person name="Barry K.W."/>
            <person name="Cichocki N."/>
            <person name="Veneault-Fourrey C."/>
            <person name="LaButti K."/>
            <person name="Lindquist E.A."/>
            <person name="Lipzen A."/>
            <person name="Lundell T."/>
            <person name="Morin E."/>
            <person name="Murat C."/>
            <person name="Sun H."/>
            <person name="Tunlid A."/>
            <person name="Henrissat B."/>
            <person name="Grigoriev I.V."/>
            <person name="Hibbett D.S."/>
            <person name="Martin F."/>
            <person name="Nordberg H.P."/>
            <person name="Cantor M.N."/>
            <person name="Hua S.X."/>
        </authorList>
    </citation>
    <scope>NUCLEOTIDE SEQUENCE [LARGE SCALE GENOMIC DNA]</scope>
    <source>
        <strain evidence="3 4">Zn</strain>
    </source>
</reference>
<proteinExistence type="predicted"/>
<dbReference type="GO" id="GO:0000981">
    <property type="term" value="F:DNA-binding transcription factor activity, RNA polymerase II-specific"/>
    <property type="evidence" value="ECO:0007669"/>
    <property type="project" value="TreeGrafter"/>
</dbReference>
<feature type="domain" description="C2H2-type" evidence="2">
    <location>
        <begin position="88"/>
        <end position="111"/>
    </location>
</feature>
<dbReference type="EMBL" id="KN832872">
    <property type="protein sequence ID" value="KIN05430.1"/>
    <property type="molecule type" value="Genomic_DNA"/>
</dbReference>
<gene>
    <name evidence="3" type="ORF">OIDMADRAFT_115195</name>
</gene>
<dbReference type="InterPro" id="IPR052400">
    <property type="entry name" value="Zn2-C6_fungal_TF"/>
</dbReference>
<dbReference type="STRING" id="913774.A0A0C3HQW7"/>
<dbReference type="OrthoDB" id="416217at2759"/>
<dbReference type="PANTHER" id="PTHR47657">
    <property type="entry name" value="STEROL REGULATORY ELEMENT-BINDING PROTEIN ECM22"/>
    <property type="match status" value="1"/>
</dbReference>
<evidence type="ECO:0000313" key="3">
    <source>
        <dbReference type="EMBL" id="KIN05430.1"/>
    </source>
</evidence>